<keyword evidence="14 17" id="KW-0464">Manganese</keyword>
<keyword evidence="10 17" id="KW-0378">Hydrolase</keyword>
<comment type="cofactor">
    <cofactor evidence="1 17">
        <name>Mn(2+)</name>
        <dbReference type="ChEBI" id="CHEBI:29035"/>
    </cofactor>
</comment>
<evidence type="ECO:0000256" key="2">
    <source>
        <dbReference type="ARBA" id="ARBA00001946"/>
    </source>
</evidence>
<dbReference type="RefSeq" id="WP_236864996.1">
    <property type="nucleotide sequence ID" value="NZ_AP025225.1"/>
</dbReference>
<feature type="domain" description="Exonuclease" evidence="18">
    <location>
        <begin position="2"/>
        <end position="171"/>
    </location>
</feature>
<keyword evidence="6 17" id="KW-0548">Nucleotidyltransferase</keyword>
<evidence type="ECO:0000313" key="19">
    <source>
        <dbReference type="EMBL" id="BDB96557.1"/>
    </source>
</evidence>
<comment type="function">
    <text evidence="15 17">DNA polymerase III is a complex, multichain enzyme responsible for most of the replicative synthesis in bacteria. The epsilon subunit contain the editing function and is a proofreading 3'-5' exonuclease.</text>
</comment>
<evidence type="ECO:0000256" key="4">
    <source>
        <dbReference type="ARBA" id="ARBA00020352"/>
    </source>
</evidence>
<dbReference type="InterPro" id="IPR036397">
    <property type="entry name" value="RNaseH_sf"/>
</dbReference>
<keyword evidence="12 17" id="KW-0460">Magnesium</keyword>
<comment type="subunit">
    <text evidence="17">DNA polymerase III contains a core (composed of alpha, epsilon and theta chains) that associates with a tau subunit. This core dimerizes to form the POLIII' complex. PolIII' associates with the gamma complex (composed of gamma, delta, delta', psi and chi chains) and with the beta chain to form the complete DNA polymerase III complex.</text>
</comment>
<dbReference type="InterPro" id="IPR013520">
    <property type="entry name" value="Ribonucl_H"/>
</dbReference>
<evidence type="ECO:0000259" key="18">
    <source>
        <dbReference type="SMART" id="SM00479"/>
    </source>
</evidence>
<reference evidence="19" key="1">
    <citation type="submission" date="2021-10" db="EMBL/GenBank/DDBJ databases">
        <title>Genome Sequence of The Candidatus Hydrogeosomobacter endosymbioticus, an Intracellular Bacterial Symbiont of the Anaerobic Ciliate GW7.</title>
        <authorList>
            <person name="Shiohama Y."/>
            <person name="Shinzato N."/>
        </authorList>
    </citation>
    <scope>NUCLEOTIDE SEQUENCE [LARGE SCALE GENOMIC DNA]</scope>
    <source>
        <strain evidence="19">200920</strain>
    </source>
</reference>
<keyword evidence="11 17" id="KW-0269">Exonuclease</keyword>
<organism evidence="19 20">
    <name type="scientific">Candidatus Hydrogenosomobacter endosymbioticus</name>
    <dbReference type="NCBI Taxonomy" id="2558174"/>
    <lineage>
        <taxon>Bacteria</taxon>
        <taxon>Pseudomonadati</taxon>
        <taxon>Pseudomonadota</taxon>
        <taxon>Alphaproteobacteria</taxon>
        <taxon>Holosporales</taxon>
        <taxon>Holosporaceae</taxon>
        <taxon>Candidatus Hydrogenosomobacter</taxon>
    </lineage>
</organism>
<evidence type="ECO:0000256" key="8">
    <source>
        <dbReference type="ARBA" id="ARBA00022722"/>
    </source>
</evidence>
<dbReference type="InterPro" id="IPR006054">
    <property type="entry name" value="DnaQ"/>
</dbReference>
<proteinExistence type="predicted"/>
<dbReference type="SUPFAM" id="SSF53098">
    <property type="entry name" value="Ribonuclease H-like"/>
    <property type="match status" value="1"/>
</dbReference>
<keyword evidence="9 17" id="KW-0479">Metal-binding</keyword>
<evidence type="ECO:0000256" key="13">
    <source>
        <dbReference type="ARBA" id="ARBA00022932"/>
    </source>
</evidence>
<dbReference type="EC" id="2.7.7.7" evidence="3 17"/>
<evidence type="ECO:0000256" key="15">
    <source>
        <dbReference type="ARBA" id="ARBA00025483"/>
    </source>
</evidence>
<dbReference type="SMART" id="SM00479">
    <property type="entry name" value="EXOIII"/>
    <property type="match status" value="1"/>
</dbReference>
<dbReference type="EMBL" id="AP025225">
    <property type="protein sequence ID" value="BDB96557.1"/>
    <property type="molecule type" value="Genomic_DNA"/>
</dbReference>
<keyword evidence="20" id="KW-1185">Reference proteome</keyword>
<evidence type="ECO:0000256" key="1">
    <source>
        <dbReference type="ARBA" id="ARBA00001936"/>
    </source>
</evidence>
<dbReference type="NCBIfam" id="TIGR00573">
    <property type="entry name" value="dnaq"/>
    <property type="match status" value="1"/>
</dbReference>
<evidence type="ECO:0000256" key="5">
    <source>
        <dbReference type="ARBA" id="ARBA00022679"/>
    </source>
</evidence>
<evidence type="ECO:0000256" key="17">
    <source>
        <dbReference type="RuleBase" id="RU364087"/>
    </source>
</evidence>
<keyword evidence="8 17" id="KW-0540">Nuclease</keyword>
<evidence type="ECO:0000256" key="9">
    <source>
        <dbReference type="ARBA" id="ARBA00022723"/>
    </source>
</evidence>
<accession>A0ABN6L8R2</accession>
<evidence type="ECO:0000313" key="20">
    <source>
        <dbReference type="Proteomes" id="UP001320209"/>
    </source>
</evidence>
<keyword evidence="13 17" id="KW-0239">DNA-directed DNA polymerase</keyword>
<evidence type="ECO:0000256" key="11">
    <source>
        <dbReference type="ARBA" id="ARBA00022839"/>
    </source>
</evidence>
<comment type="cofactor">
    <cofactor evidence="2 17">
        <name>Mg(2+)</name>
        <dbReference type="ChEBI" id="CHEBI:18420"/>
    </cofactor>
</comment>
<dbReference type="CDD" id="cd06131">
    <property type="entry name" value="DNA_pol_III_epsilon_Ecoli_like"/>
    <property type="match status" value="1"/>
</dbReference>
<dbReference type="InterPro" id="IPR006309">
    <property type="entry name" value="DnaQ_proteo"/>
</dbReference>
<dbReference type="PANTHER" id="PTHR30231:SF41">
    <property type="entry name" value="DNA POLYMERASE III SUBUNIT EPSILON"/>
    <property type="match status" value="1"/>
</dbReference>
<dbReference type="Proteomes" id="UP001320209">
    <property type="component" value="Chromosome"/>
</dbReference>
<dbReference type="Pfam" id="PF00929">
    <property type="entry name" value="RNase_T"/>
    <property type="match status" value="1"/>
</dbReference>
<dbReference type="PANTHER" id="PTHR30231">
    <property type="entry name" value="DNA POLYMERASE III SUBUNIT EPSILON"/>
    <property type="match status" value="1"/>
</dbReference>
<evidence type="ECO:0000256" key="3">
    <source>
        <dbReference type="ARBA" id="ARBA00012417"/>
    </source>
</evidence>
<evidence type="ECO:0000256" key="14">
    <source>
        <dbReference type="ARBA" id="ARBA00023211"/>
    </source>
</evidence>
<dbReference type="Gene3D" id="3.30.420.10">
    <property type="entry name" value="Ribonuclease H-like superfamily/Ribonuclease H"/>
    <property type="match status" value="1"/>
</dbReference>
<keyword evidence="7 17" id="KW-0235">DNA replication</keyword>
<dbReference type="InterPro" id="IPR012337">
    <property type="entry name" value="RNaseH-like_sf"/>
</dbReference>
<evidence type="ECO:0000256" key="10">
    <source>
        <dbReference type="ARBA" id="ARBA00022801"/>
    </source>
</evidence>
<evidence type="ECO:0000256" key="7">
    <source>
        <dbReference type="ARBA" id="ARBA00022705"/>
    </source>
</evidence>
<dbReference type="NCBIfam" id="TIGR01406">
    <property type="entry name" value="dnaQ_proteo"/>
    <property type="match status" value="1"/>
</dbReference>
<name>A0ABN6L8R2_9PROT</name>
<sequence length="246" mass="27608">MREIVLDTETTGLSVQNGHRLIEIGCVELFGGSTTGRTFHRYINPDRDVDSEAFSVHGISSDFLKQFDPFDKVADEFLEFIADSSLIIHNAKFDLQFINFELEKSKKPLIANRIVDTLMMAREMFPGSPASLNALCRHFDIDLSSRSLHGALLDAQLLSRVYIKLTGGAQKSFEFFPHIQDSNAAKQGDMGYRKPISDKAKATDGSISRLYDDAINNREYTVLFPSSEELMTHADIIKQIGAPAWR</sequence>
<dbReference type="NCBIfam" id="NF004316">
    <property type="entry name" value="PRK05711.1"/>
    <property type="match status" value="1"/>
</dbReference>
<comment type="catalytic activity">
    <reaction evidence="16 17">
        <text>DNA(n) + a 2'-deoxyribonucleoside 5'-triphosphate = DNA(n+1) + diphosphate</text>
        <dbReference type="Rhea" id="RHEA:22508"/>
        <dbReference type="Rhea" id="RHEA-COMP:17339"/>
        <dbReference type="Rhea" id="RHEA-COMP:17340"/>
        <dbReference type="ChEBI" id="CHEBI:33019"/>
        <dbReference type="ChEBI" id="CHEBI:61560"/>
        <dbReference type="ChEBI" id="CHEBI:173112"/>
        <dbReference type="EC" id="2.7.7.7"/>
    </reaction>
</comment>
<evidence type="ECO:0000256" key="16">
    <source>
        <dbReference type="ARBA" id="ARBA00049244"/>
    </source>
</evidence>
<gene>
    <name evidence="17" type="primary">dnaQ</name>
    <name evidence="19" type="ORF">HYD_6900</name>
</gene>
<evidence type="ECO:0000256" key="6">
    <source>
        <dbReference type="ARBA" id="ARBA00022695"/>
    </source>
</evidence>
<protein>
    <recommendedName>
        <fullName evidence="4 17">DNA polymerase III subunit epsilon</fullName>
        <ecNumber evidence="3 17">2.7.7.7</ecNumber>
    </recommendedName>
</protein>
<evidence type="ECO:0000256" key="12">
    <source>
        <dbReference type="ARBA" id="ARBA00022842"/>
    </source>
</evidence>
<keyword evidence="5 17" id="KW-0808">Transferase</keyword>